<dbReference type="HOGENOM" id="CLU_1661070_0_0_1"/>
<keyword evidence="1" id="KW-1133">Transmembrane helix</keyword>
<gene>
    <name evidence="2" type="ORF">LACBIDRAFT_316783</name>
</gene>
<dbReference type="GeneID" id="6085722"/>
<protein>
    <submittedName>
        <fullName evidence="2">Predicted protein</fullName>
    </submittedName>
</protein>
<dbReference type="InParanoid" id="B0E1L8"/>
<feature type="transmembrane region" description="Helical" evidence="1">
    <location>
        <begin position="97"/>
        <end position="116"/>
    </location>
</feature>
<evidence type="ECO:0000313" key="2">
    <source>
        <dbReference type="EMBL" id="EDQ99262.1"/>
    </source>
</evidence>
<evidence type="ECO:0000256" key="1">
    <source>
        <dbReference type="SAM" id="Phobius"/>
    </source>
</evidence>
<dbReference type="KEGG" id="lbc:LACBIDRAFT_316783"/>
<organism evidence="3">
    <name type="scientific">Laccaria bicolor (strain S238N-H82 / ATCC MYA-4686)</name>
    <name type="common">Bicoloured deceiver</name>
    <name type="synonym">Laccaria laccata var. bicolor</name>
    <dbReference type="NCBI Taxonomy" id="486041"/>
    <lineage>
        <taxon>Eukaryota</taxon>
        <taxon>Fungi</taxon>
        <taxon>Dikarya</taxon>
        <taxon>Basidiomycota</taxon>
        <taxon>Agaricomycotina</taxon>
        <taxon>Agaricomycetes</taxon>
        <taxon>Agaricomycetidae</taxon>
        <taxon>Agaricales</taxon>
        <taxon>Agaricineae</taxon>
        <taxon>Hydnangiaceae</taxon>
        <taxon>Laccaria</taxon>
    </lineage>
</organism>
<dbReference type="RefSeq" id="XP_001890072.1">
    <property type="nucleotide sequence ID" value="XM_001890037.1"/>
</dbReference>
<keyword evidence="1" id="KW-0812">Transmembrane</keyword>
<dbReference type="EMBL" id="DS547168">
    <property type="protein sequence ID" value="EDQ99262.1"/>
    <property type="molecule type" value="Genomic_DNA"/>
</dbReference>
<proteinExistence type="predicted"/>
<name>B0E1L8_LACBS</name>
<keyword evidence="1" id="KW-0472">Membrane</keyword>
<reference evidence="2 3" key="1">
    <citation type="journal article" date="2008" name="Nature">
        <title>The genome of Laccaria bicolor provides insights into mycorrhizal symbiosis.</title>
        <authorList>
            <person name="Martin F."/>
            <person name="Aerts A."/>
            <person name="Ahren D."/>
            <person name="Brun A."/>
            <person name="Danchin E.G.J."/>
            <person name="Duchaussoy F."/>
            <person name="Gibon J."/>
            <person name="Kohler A."/>
            <person name="Lindquist E."/>
            <person name="Pereda V."/>
            <person name="Salamov A."/>
            <person name="Shapiro H.J."/>
            <person name="Wuyts J."/>
            <person name="Blaudez D."/>
            <person name="Buee M."/>
            <person name="Brokstein P."/>
            <person name="Canbaeck B."/>
            <person name="Cohen D."/>
            <person name="Courty P.E."/>
            <person name="Coutinho P.M."/>
            <person name="Delaruelle C."/>
            <person name="Detter J.C."/>
            <person name="Deveau A."/>
            <person name="DiFazio S."/>
            <person name="Duplessis S."/>
            <person name="Fraissinet-Tachet L."/>
            <person name="Lucic E."/>
            <person name="Frey-Klett P."/>
            <person name="Fourrey C."/>
            <person name="Feussner I."/>
            <person name="Gay G."/>
            <person name="Grimwood J."/>
            <person name="Hoegger P.J."/>
            <person name="Jain P."/>
            <person name="Kilaru S."/>
            <person name="Labbe J."/>
            <person name="Lin Y.C."/>
            <person name="Legue V."/>
            <person name="Le Tacon F."/>
            <person name="Marmeisse R."/>
            <person name="Melayah D."/>
            <person name="Montanini B."/>
            <person name="Muratet M."/>
            <person name="Nehls U."/>
            <person name="Niculita-Hirzel H."/>
            <person name="Oudot-Le Secq M.P."/>
            <person name="Peter M."/>
            <person name="Quesneville H."/>
            <person name="Rajashekar B."/>
            <person name="Reich M."/>
            <person name="Rouhier N."/>
            <person name="Schmutz J."/>
            <person name="Yin T."/>
            <person name="Chalot M."/>
            <person name="Henrissat B."/>
            <person name="Kuees U."/>
            <person name="Lucas S."/>
            <person name="Van de Peer Y."/>
            <person name="Podila G.K."/>
            <person name="Polle A."/>
            <person name="Pukkila P.J."/>
            <person name="Richardson P.M."/>
            <person name="Rouze P."/>
            <person name="Sanders I.R."/>
            <person name="Stajich J.E."/>
            <person name="Tunlid A."/>
            <person name="Tuskan G."/>
            <person name="Grigoriev I.V."/>
        </authorList>
    </citation>
    <scope>NUCLEOTIDE SEQUENCE [LARGE SCALE GENOMIC DNA]</scope>
    <source>
        <strain evidence="3">S238N-H82 / ATCC MYA-4686</strain>
    </source>
</reference>
<keyword evidence="3" id="KW-1185">Reference proteome</keyword>
<evidence type="ECO:0000313" key="3">
    <source>
        <dbReference type="Proteomes" id="UP000001194"/>
    </source>
</evidence>
<dbReference type="Proteomes" id="UP000001194">
    <property type="component" value="Unassembled WGS sequence"/>
</dbReference>
<dbReference type="AlphaFoldDB" id="B0E1L8"/>
<sequence length="159" mass="18204">MVQLSRDVLKLRQHSCSSPVPSDGNSDLSLQTNWTVGLLKFSYMVQTTPFHGWGNFSPRATALVAPLSTHSLPMSSYYRLRLLDIVLFLLRPLRWSFYVQGSCLLIFFVLCFLIHAHRDSSFVRGFLRQTPKIKDNCMLRDRIREVLFPDIGLTLGPAM</sequence>
<accession>B0E1L8</accession>